<feature type="signal peptide" evidence="1">
    <location>
        <begin position="1"/>
        <end position="29"/>
    </location>
</feature>
<name>A0A1H8UA03_9ACTN</name>
<reference evidence="2 3" key="1">
    <citation type="submission" date="2016-10" db="EMBL/GenBank/DDBJ databases">
        <authorList>
            <person name="de Groot N.N."/>
        </authorList>
    </citation>
    <scope>NUCLEOTIDE SEQUENCE [LARGE SCALE GENOMIC DNA]</scope>
    <source>
        <strain evidence="2 3">CGMCC 4.2026</strain>
    </source>
</reference>
<organism evidence="2 3">
    <name type="scientific">Actinacidiphila rubida</name>
    <dbReference type="NCBI Taxonomy" id="310780"/>
    <lineage>
        <taxon>Bacteria</taxon>
        <taxon>Bacillati</taxon>
        <taxon>Actinomycetota</taxon>
        <taxon>Actinomycetes</taxon>
        <taxon>Kitasatosporales</taxon>
        <taxon>Streptomycetaceae</taxon>
        <taxon>Actinacidiphila</taxon>
    </lineage>
</organism>
<evidence type="ECO:0008006" key="4">
    <source>
        <dbReference type="Google" id="ProtNLM"/>
    </source>
</evidence>
<feature type="chain" id="PRO_5010285735" description="PBP domain-containing protein" evidence="1">
    <location>
        <begin position="30"/>
        <end position="358"/>
    </location>
</feature>
<dbReference type="EMBL" id="FODD01000067">
    <property type="protein sequence ID" value="SEO99867.1"/>
    <property type="molecule type" value="Genomic_DNA"/>
</dbReference>
<evidence type="ECO:0000256" key="1">
    <source>
        <dbReference type="SAM" id="SignalP"/>
    </source>
</evidence>
<keyword evidence="1" id="KW-0732">Signal</keyword>
<dbReference type="Proteomes" id="UP000181951">
    <property type="component" value="Unassembled WGS sequence"/>
</dbReference>
<evidence type="ECO:0000313" key="2">
    <source>
        <dbReference type="EMBL" id="SEO99867.1"/>
    </source>
</evidence>
<protein>
    <recommendedName>
        <fullName evidence="4">PBP domain-containing protein</fullName>
    </recommendedName>
</protein>
<proteinExistence type="predicted"/>
<evidence type="ECO:0000313" key="3">
    <source>
        <dbReference type="Proteomes" id="UP000181951"/>
    </source>
</evidence>
<dbReference type="SUPFAM" id="SSF53850">
    <property type="entry name" value="Periplasmic binding protein-like II"/>
    <property type="match status" value="1"/>
</dbReference>
<dbReference type="STRING" id="310780.SAMN05216267_106712"/>
<dbReference type="AlphaFoldDB" id="A0A1H8UA03"/>
<accession>A0A1H8UA03</accession>
<gene>
    <name evidence="2" type="ORF">SAMN05216267_106712</name>
</gene>
<keyword evidence="3" id="KW-1185">Reference proteome</keyword>
<sequence length="358" mass="36742">MIVKSAQRAAVIAGATALAGVLVTGTAQADPTEFRELNGVGSDTTQDVMNGLGKVIVDPNNTPAHLLIASYDAVDPSTGALHDCIVVRKGHACIPRPWGADQGIAALKNDIAGGSGNLDFARSSAGVTDASASSLTWIPFAKEAVTLAVKTGSTLPTNVTTQQLQRAYNCEDETTGAALPAGTFPTINGVTVHPLVPRWFGSGTTRTFWASKLGLSAIDLPGCVKDVAKNGNGIEDGDGSALQRTIAVDGAEDIMPFSIAQWIAQSNSATTGVRDRRNGAVLESVDGTAPTVSGALNTAFPINREVYDVVATSRLAEADIKLAFVGSTSKTCVNTTTLTAYGFGTVADCGSTTLTGKS</sequence>